<name>A0ABY5G7U4_VIBPE</name>
<reference evidence="1" key="1">
    <citation type="submission" date="2022-01" db="EMBL/GenBank/DDBJ databases">
        <title>Alginate degradation mechanism of Vibrio pelagius WXL662.</title>
        <authorList>
            <person name="He X."/>
        </authorList>
    </citation>
    <scope>NUCLEOTIDE SEQUENCE</scope>
    <source>
        <strain evidence="1">WXL662</strain>
    </source>
</reference>
<keyword evidence="2" id="KW-1185">Reference proteome</keyword>
<dbReference type="RefSeq" id="WP_255232056.1">
    <property type="nucleotide sequence ID" value="NZ_AP025504.1"/>
</dbReference>
<dbReference type="Proteomes" id="UP001059120">
    <property type="component" value="Chromosome 2"/>
</dbReference>
<dbReference type="EMBL" id="CP090615">
    <property type="protein sequence ID" value="UTT86258.1"/>
    <property type="molecule type" value="Genomic_DNA"/>
</dbReference>
<accession>A0ABY5G7U4</accession>
<evidence type="ECO:0000313" key="1">
    <source>
        <dbReference type="EMBL" id="UTT86258.1"/>
    </source>
</evidence>
<protein>
    <submittedName>
        <fullName evidence="1">Uncharacterized protein</fullName>
    </submittedName>
</protein>
<evidence type="ECO:0000313" key="2">
    <source>
        <dbReference type="Proteomes" id="UP001059120"/>
    </source>
</evidence>
<organism evidence="1 2">
    <name type="scientific">Vibrio pelagius</name>
    <dbReference type="NCBI Taxonomy" id="28169"/>
    <lineage>
        <taxon>Bacteria</taxon>
        <taxon>Pseudomonadati</taxon>
        <taxon>Pseudomonadota</taxon>
        <taxon>Gammaproteobacteria</taxon>
        <taxon>Vibrionales</taxon>
        <taxon>Vibrionaceae</taxon>
        <taxon>Vibrio</taxon>
    </lineage>
</organism>
<gene>
    <name evidence="1" type="ORF">LZI70_18040</name>
</gene>
<sequence>MTINKYYVFAPQATEEQVNTASTDKESQRLEALRQVQQQGGMSTED</sequence>
<proteinExistence type="predicted"/>